<dbReference type="AlphaFoldDB" id="A0AAV5GJX3"/>
<accession>A0AAV5GJX3</accession>
<keyword evidence="3" id="KW-1185">Reference proteome</keyword>
<protein>
    <recommendedName>
        <fullName evidence="4">F-box domain-containing protein</fullName>
    </recommendedName>
</protein>
<name>A0AAV5GJX3_9BASI</name>
<evidence type="ECO:0000313" key="3">
    <source>
        <dbReference type="Proteomes" id="UP001342314"/>
    </source>
</evidence>
<reference evidence="2 3" key="1">
    <citation type="submission" date="2021-12" db="EMBL/GenBank/DDBJ databases">
        <title>High titer production of polyol ester of fatty acids by Rhodotorula paludigena BS15 towards product separation-free biomass refinery.</title>
        <authorList>
            <person name="Mano J."/>
            <person name="Ono H."/>
            <person name="Tanaka T."/>
            <person name="Naito K."/>
            <person name="Sushida H."/>
            <person name="Ike M."/>
            <person name="Tokuyasu K."/>
            <person name="Kitaoka M."/>
        </authorList>
    </citation>
    <scope>NUCLEOTIDE SEQUENCE [LARGE SCALE GENOMIC DNA]</scope>
    <source>
        <strain evidence="2 3">BS15</strain>
    </source>
</reference>
<proteinExistence type="predicted"/>
<dbReference type="SUPFAM" id="SSF81383">
    <property type="entry name" value="F-box domain"/>
    <property type="match status" value="1"/>
</dbReference>
<dbReference type="InterPro" id="IPR036047">
    <property type="entry name" value="F-box-like_dom_sf"/>
</dbReference>
<evidence type="ECO:0000256" key="1">
    <source>
        <dbReference type="SAM" id="MobiDB-lite"/>
    </source>
</evidence>
<dbReference type="Proteomes" id="UP001342314">
    <property type="component" value="Unassembled WGS sequence"/>
</dbReference>
<feature type="compositionally biased region" description="Acidic residues" evidence="1">
    <location>
        <begin position="87"/>
        <end position="101"/>
    </location>
</feature>
<sequence length="236" mass="26385">MSYFDLKRFSRVCKRFHQLEQNPHLDSRLCRRGCTGFKQRPRVHECRKGQRVRFHPVLHLTWLSRPDLQEAEILVFSTTGKTATEAEGADDDGSSEASDADDGVRNYHPLDLPVGAEYATSPPCSQLVFVAGWNPVIADSRGVKVRSVIEAVTSMWASPASEEAKMMALDSRGDPADFAPEGVDPKEVNAASEKMWNEIDEMSMWDTLGDCTFWAGMRSARCIEDGKVALQPNEFD</sequence>
<feature type="region of interest" description="Disordered" evidence="1">
    <location>
        <begin position="82"/>
        <end position="106"/>
    </location>
</feature>
<comment type="caution">
    <text evidence="2">The sequence shown here is derived from an EMBL/GenBank/DDBJ whole genome shotgun (WGS) entry which is preliminary data.</text>
</comment>
<gene>
    <name evidence="2" type="ORF">Rhopal_005985-T1</name>
</gene>
<evidence type="ECO:0008006" key="4">
    <source>
        <dbReference type="Google" id="ProtNLM"/>
    </source>
</evidence>
<organism evidence="2 3">
    <name type="scientific">Rhodotorula paludigena</name>
    <dbReference type="NCBI Taxonomy" id="86838"/>
    <lineage>
        <taxon>Eukaryota</taxon>
        <taxon>Fungi</taxon>
        <taxon>Dikarya</taxon>
        <taxon>Basidiomycota</taxon>
        <taxon>Pucciniomycotina</taxon>
        <taxon>Microbotryomycetes</taxon>
        <taxon>Sporidiobolales</taxon>
        <taxon>Sporidiobolaceae</taxon>
        <taxon>Rhodotorula</taxon>
    </lineage>
</organism>
<dbReference type="EMBL" id="BQKY01000012">
    <property type="protein sequence ID" value="GJN92941.1"/>
    <property type="molecule type" value="Genomic_DNA"/>
</dbReference>
<evidence type="ECO:0000313" key="2">
    <source>
        <dbReference type="EMBL" id="GJN92941.1"/>
    </source>
</evidence>